<dbReference type="Pfam" id="PF18962">
    <property type="entry name" value="Por_Secre_tail"/>
    <property type="match status" value="1"/>
</dbReference>
<evidence type="ECO:0000313" key="3">
    <source>
        <dbReference type="EMBL" id="PQJ09833.1"/>
    </source>
</evidence>
<dbReference type="InterPro" id="IPR026444">
    <property type="entry name" value="Secre_tail"/>
</dbReference>
<feature type="chain" id="PRO_5015653363" description="Secretion system C-terminal sorting domain-containing protein" evidence="1">
    <location>
        <begin position="23"/>
        <end position="433"/>
    </location>
</feature>
<dbReference type="OrthoDB" id="624837at2"/>
<dbReference type="Proteomes" id="UP000239872">
    <property type="component" value="Unassembled WGS sequence"/>
</dbReference>
<dbReference type="Gene3D" id="2.40.128.720">
    <property type="match status" value="3"/>
</dbReference>
<feature type="signal peptide" evidence="1">
    <location>
        <begin position="1"/>
        <end position="22"/>
    </location>
</feature>
<protein>
    <recommendedName>
        <fullName evidence="2">Secretion system C-terminal sorting domain-containing protein</fullName>
    </recommendedName>
</protein>
<name>A0A2S7SSF0_9BACT</name>
<gene>
    <name evidence="3" type="ORF">CJD36_018080</name>
</gene>
<accession>A0A2S7SSF0</accession>
<dbReference type="RefSeq" id="WP_105040605.1">
    <property type="nucleotide sequence ID" value="NZ_PPSL01000005.1"/>
</dbReference>
<proteinExistence type="predicted"/>
<evidence type="ECO:0000256" key="1">
    <source>
        <dbReference type="SAM" id="SignalP"/>
    </source>
</evidence>
<dbReference type="AlphaFoldDB" id="A0A2S7SSF0"/>
<evidence type="ECO:0000259" key="2">
    <source>
        <dbReference type="Pfam" id="PF18962"/>
    </source>
</evidence>
<comment type="caution">
    <text evidence="3">The sequence shown here is derived from an EMBL/GenBank/DDBJ whole genome shotgun (WGS) entry which is preliminary data.</text>
</comment>
<feature type="domain" description="Secretion system C-terminal sorting" evidence="2">
    <location>
        <begin position="356"/>
        <end position="431"/>
    </location>
</feature>
<sequence length="433" mass="48715">MKRLKLLFTLAIPVLLVQNVQAQTSSRLAAKAGWYNNGAIFLLNDSTSYAYTNPRGGDLMHTLKYNTATSWKVLLGDTTYTSDSTVYQQFDANNNIISQTRTFWNGTAWENATKTLHFYDGSNNVDTSVAQVWGGTNWVNISRNVYSYTLGNRLYSDQHQTWNSTTLSFDASSQKTYFYSVGGNLIQEIGQTYSNVTMTYSYAYKFDYTYTTGNMLASTTYSVWNGATWVPSYMYNYTYDASNDRTTSLYQTYNTTTAAWENVTLNNYSSFVSMMPQMEIDQVWDTTGGGFWKNNQEHTYSYNSFNQLTNTVAESWNVAGFWEHANGDRAANYYYETYTGGTSAVNNVTANGEVNIFPNPAQNVVNFKVNWNDAQAFTVSIFDMNGSVVRQWSVPSTASYTASIPTQNFATGNYVVKISGTNGQIVKQIVVAH</sequence>
<keyword evidence="1" id="KW-0732">Signal</keyword>
<organism evidence="3 4">
    <name type="scientific">Flavipsychrobacter stenotrophus</name>
    <dbReference type="NCBI Taxonomy" id="2077091"/>
    <lineage>
        <taxon>Bacteria</taxon>
        <taxon>Pseudomonadati</taxon>
        <taxon>Bacteroidota</taxon>
        <taxon>Chitinophagia</taxon>
        <taxon>Chitinophagales</taxon>
        <taxon>Chitinophagaceae</taxon>
        <taxon>Flavipsychrobacter</taxon>
    </lineage>
</organism>
<reference evidence="3 4" key="1">
    <citation type="submission" date="2018-01" db="EMBL/GenBank/DDBJ databases">
        <title>A novel member of the phylum Bacteroidetes isolated from glacier ice.</title>
        <authorList>
            <person name="Liu Q."/>
            <person name="Xin Y.-H."/>
        </authorList>
    </citation>
    <scope>NUCLEOTIDE SEQUENCE [LARGE SCALE GENOMIC DNA]</scope>
    <source>
        <strain evidence="3 4">RB1R16</strain>
    </source>
</reference>
<keyword evidence="4" id="KW-1185">Reference proteome</keyword>
<dbReference type="NCBIfam" id="TIGR04183">
    <property type="entry name" value="Por_Secre_tail"/>
    <property type="match status" value="1"/>
</dbReference>
<evidence type="ECO:0000313" key="4">
    <source>
        <dbReference type="Proteomes" id="UP000239872"/>
    </source>
</evidence>
<dbReference type="EMBL" id="PPSL01000005">
    <property type="protein sequence ID" value="PQJ09833.1"/>
    <property type="molecule type" value="Genomic_DNA"/>
</dbReference>